<reference evidence="3 4" key="1">
    <citation type="journal article" date="2016" name="Front. Microbiol.">
        <title>Genomic Resource of Rice Seed Associated Bacteria.</title>
        <authorList>
            <person name="Midha S."/>
            <person name="Bansal K."/>
            <person name="Sharma S."/>
            <person name="Kumar N."/>
            <person name="Patil P.P."/>
            <person name="Chaudhry V."/>
            <person name="Patil P.B."/>
        </authorList>
    </citation>
    <scope>NUCLEOTIDE SEQUENCE [LARGE SCALE GENOMIC DNA]</scope>
    <source>
        <strain evidence="3 4">NS331</strain>
    </source>
</reference>
<dbReference type="EMBL" id="LDSL01000132">
    <property type="protein sequence ID" value="KTT15855.1"/>
    <property type="molecule type" value="Genomic_DNA"/>
</dbReference>
<protein>
    <recommendedName>
        <fullName evidence="2">Anti-CBASS protein Acb1-like N-terminal domain-containing protein</fullName>
    </recommendedName>
</protein>
<name>A0A147GNY2_9BURK</name>
<sequence length="458" mass="50358">MTEVAVNSYELQRARADFLLGMGLDAKRPTAWSQYGYKQELTFADFKLAYDRGGAGHGAVHKLLEKCWQSLPRIKQPAADKETEWEKKVGATLRKVAAWQKLRDFDRRNMVGRYAALIYRVRDGKALRDPLGTASELVDLIPVFEDQIQVTAWIEDKEDENYGQPAMFQIRTRSPNATKDTQAKPEDWLDVHPSRVQILAEGSVGDMFDGVPLLQAGFNSLVDIEKLSGGGAESALKNSARTVVFQYDKESAPQALTTENPDGTVQVKTVRQVHEEQTRGLNRNQDASIVLQGGKAETLQTTVSDLSPQFGIAANLFAASVRIPFTILFGQQTGRLASDEDKADFAARCASRQANELTPMLEQFVRRMQAAGIIDAGEFEIEWPPVDAPSDADKLANLIKAADAMQKAFQAGLTEPLFDANELRAMVGFEPRSNDGMPAEGDPGADPSQDPSTDPTPP</sequence>
<keyword evidence="4" id="KW-1185">Reference proteome</keyword>
<evidence type="ECO:0000259" key="2">
    <source>
        <dbReference type="Pfam" id="PF06381"/>
    </source>
</evidence>
<dbReference type="InterPro" id="IPR024459">
    <property type="entry name" value="Acb1-like_N"/>
</dbReference>
<accession>A0A147GNY2</accession>
<proteinExistence type="predicted"/>
<dbReference type="Pfam" id="PF06381">
    <property type="entry name" value="Phage_portal_3"/>
    <property type="match status" value="1"/>
</dbReference>
<dbReference type="Proteomes" id="UP000072741">
    <property type="component" value="Unassembled WGS sequence"/>
</dbReference>
<evidence type="ECO:0000256" key="1">
    <source>
        <dbReference type="SAM" id="MobiDB-lite"/>
    </source>
</evidence>
<dbReference type="OrthoDB" id="7440425at2"/>
<evidence type="ECO:0000313" key="3">
    <source>
        <dbReference type="EMBL" id="KTT15855.1"/>
    </source>
</evidence>
<dbReference type="AlphaFoldDB" id="A0A147GNY2"/>
<feature type="domain" description="Anti-CBASS protein Acb1-like N-terminal" evidence="2">
    <location>
        <begin position="68"/>
        <end position="406"/>
    </location>
</feature>
<dbReference type="RefSeq" id="WP_058643623.1">
    <property type="nucleotide sequence ID" value="NZ_LDSL01000132.1"/>
</dbReference>
<evidence type="ECO:0000313" key="4">
    <source>
        <dbReference type="Proteomes" id="UP000072741"/>
    </source>
</evidence>
<feature type="region of interest" description="Disordered" evidence="1">
    <location>
        <begin position="428"/>
        <end position="458"/>
    </location>
</feature>
<dbReference type="PATRIC" id="fig|433924.3.peg.929"/>
<feature type="compositionally biased region" description="Low complexity" evidence="1">
    <location>
        <begin position="446"/>
        <end position="458"/>
    </location>
</feature>
<organism evidence="3 4">
    <name type="scientific">Pseudacidovorax intermedius</name>
    <dbReference type="NCBI Taxonomy" id="433924"/>
    <lineage>
        <taxon>Bacteria</taxon>
        <taxon>Pseudomonadati</taxon>
        <taxon>Pseudomonadota</taxon>
        <taxon>Betaproteobacteria</taxon>
        <taxon>Burkholderiales</taxon>
        <taxon>Comamonadaceae</taxon>
        <taxon>Pseudacidovorax</taxon>
    </lineage>
</organism>
<comment type="caution">
    <text evidence="3">The sequence shown here is derived from an EMBL/GenBank/DDBJ whole genome shotgun (WGS) entry which is preliminary data.</text>
</comment>
<gene>
    <name evidence="3" type="ORF">NS331_19550</name>
</gene>